<proteinExistence type="predicted"/>
<accession>A0A975K8M6</accession>
<dbReference type="AlphaFoldDB" id="A0A975K8M6"/>
<dbReference type="InterPro" id="IPR029068">
    <property type="entry name" value="Glyas_Bleomycin-R_OHBP_Dase"/>
</dbReference>
<gene>
    <name evidence="1" type="ORF">KFK14_05120</name>
</gene>
<dbReference type="EMBL" id="CP073910">
    <property type="protein sequence ID" value="QUT06824.1"/>
    <property type="molecule type" value="Genomic_DNA"/>
</dbReference>
<keyword evidence="2" id="KW-1185">Reference proteome</keyword>
<protein>
    <submittedName>
        <fullName evidence="1">VOC family protein</fullName>
    </submittedName>
</protein>
<dbReference type="Gene3D" id="3.10.180.10">
    <property type="entry name" value="2,3-Dihydroxybiphenyl 1,2-Dioxygenase, domain 1"/>
    <property type="match status" value="1"/>
</dbReference>
<name>A0A975K8M6_9SPHN</name>
<dbReference type="SUPFAM" id="SSF54593">
    <property type="entry name" value="Glyoxalase/Bleomycin resistance protein/Dihydroxybiphenyl dioxygenase"/>
    <property type="match status" value="1"/>
</dbReference>
<dbReference type="Proteomes" id="UP000681425">
    <property type="component" value="Chromosome"/>
</dbReference>
<organism evidence="1 2">
    <name type="scientific">Sphingobium phenoxybenzoativorans</name>
    <dbReference type="NCBI Taxonomy" id="1592790"/>
    <lineage>
        <taxon>Bacteria</taxon>
        <taxon>Pseudomonadati</taxon>
        <taxon>Pseudomonadota</taxon>
        <taxon>Alphaproteobacteria</taxon>
        <taxon>Sphingomonadales</taxon>
        <taxon>Sphingomonadaceae</taxon>
        <taxon>Sphingobium</taxon>
    </lineage>
</organism>
<dbReference type="RefSeq" id="WP_212610119.1">
    <property type="nucleotide sequence ID" value="NZ_CP073910.1"/>
</dbReference>
<evidence type="ECO:0000313" key="2">
    <source>
        <dbReference type="Proteomes" id="UP000681425"/>
    </source>
</evidence>
<dbReference type="KEGG" id="spph:KFK14_05120"/>
<reference evidence="1" key="1">
    <citation type="submission" date="2021-04" db="EMBL/GenBank/DDBJ databases">
        <title>Isolation of p-tert-butylphenol degrading bacteria Sphingobium phenoxybenzoativorans Tas13 from active sludge.</title>
        <authorList>
            <person name="Li Y."/>
        </authorList>
    </citation>
    <scope>NUCLEOTIDE SEQUENCE</scope>
    <source>
        <strain evidence="1">Tas13</strain>
    </source>
</reference>
<sequence>MKLANIGRIVQMAFVPRDFDAALHYWTKVIGAGPFYHLEHIVLDNTRYRGAPANVDLSAALGYWGDIQIELVKQHDDSPSIYRDWLKAGREGVQHIGVVLDDYDQFDSAHAALYRDGGEPVMETEIVNATRAAYFQMPGEDPLVEILALRPHFLKLWDHMRRTSVNWDGSDPLRAVPAEEVWAI</sequence>
<dbReference type="Pfam" id="PF13669">
    <property type="entry name" value="Glyoxalase_4"/>
    <property type="match status" value="1"/>
</dbReference>
<evidence type="ECO:0000313" key="1">
    <source>
        <dbReference type="EMBL" id="QUT06824.1"/>
    </source>
</evidence>